<organism evidence="2 3">
    <name type="scientific">Mucilaginibacter litoreus</name>
    <dbReference type="NCBI Taxonomy" id="1048221"/>
    <lineage>
        <taxon>Bacteria</taxon>
        <taxon>Pseudomonadati</taxon>
        <taxon>Bacteroidota</taxon>
        <taxon>Sphingobacteriia</taxon>
        <taxon>Sphingobacteriales</taxon>
        <taxon>Sphingobacteriaceae</taxon>
        <taxon>Mucilaginibacter</taxon>
    </lineage>
</organism>
<dbReference type="InterPro" id="IPR036291">
    <property type="entry name" value="NAD(P)-bd_dom_sf"/>
</dbReference>
<dbReference type="InterPro" id="IPR020904">
    <property type="entry name" value="Sc_DH/Rdtase_CS"/>
</dbReference>
<dbReference type="Gene3D" id="3.40.50.720">
    <property type="entry name" value="NAD(P)-binding Rossmann-like Domain"/>
    <property type="match status" value="1"/>
</dbReference>
<dbReference type="Proteomes" id="UP001597010">
    <property type="component" value="Unassembled WGS sequence"/>
</dbReference>
<dbReference type="EC" id="1.1.1.-" evidence="2"/>
<proteinExistence type="inferred from homology"/>
<dbReference type="PRINTS" id="PR00081">
    <property type="entry name" value="GDHRDH"/>
</dbReference>
<dbReference type="SUPFAM" id="SSF51735">
    <property type="entry name" value="NAD(P)-binding Rossmann-fold domains"/>
    <property type="match status" value="1"/>
</dbReference>
<comment type="similarity">
    <text evidence="1">Belongs to the short-chain dehydrogenases/reductases (SDR) family.</text>
</comment>
<dbReference type="Pfam" id="PF13561">
    <property type="entry name" value="adh_short_C2"/>
    <property type="match status" value="1"/>
</dbReference>
<dbReference type="GO" id="GO:0016491">
    <property type="term" value="F:oxidoreductase activity"/>
    <property type="evidence" value="ECO:0007669"/>
    <property type="project" value="UniProtKB-KW"/>
</dbReference>
<protein>
    <submittedName>
        <fullName evidence="2">SDR family NAD(P)-dependent oxidoreductase</fullName>
        <ecNumber evidence="2">1.1.1.-</ecNumber>
    </submittedName>
</protein>
<evidence type="ECO:0000313" key="3">
    <source>
        <dbReference type="Proteomes" id="UP001597010"/>
    </source>
</evidence>
<gene>
    <name evidence="2" type="ORF">ACFQZX_17370</name>
</gene>
<reference evidence="3" key="1">
    <citation type="journal article" date="2019" name="Int. J. Syst. Evol. Microbiol.">
        <title>The Global Catalogue of Microorganisms (GCM) 10K type strain sequencing project: providing services to taxonomists for standard genome sequencing and annotation.</title>
        <authorList>
            <consortium name="The Broad Institute Genomics Platform"/>
            <consortium name="The Broad Institute Genome Sequencing Center for Infectious Disease"/>
            <person name="Wu L."/>
            <person name="Ma J."/>
        </authorList>
    </citation>
    <scope>NUCLEOTIDE SEQUENCE [LARGE SCALE GENOMIC DNA]</scope>
    <source>
        <strain evidence="3">CCUG 61484</strain>
    </source>
</reference>
<name>A0ABW3AXX2_9SPHI</name>
<keyword evidence="3" id="KW-1185">Reference proteome</keyword>
<dbReference type="PROSITE" id="PS00061">
    <property type="entry name" value="ADH_SHORT"/>
    <property type="match status" value="1"/>
</dbReference>
<keyword evidence="2" id="KW-0560">Oxidoreductase</keyword>
<accession>A0ABW3AXX2</accession>
<dbReference type="PANTHER" id="PTHR42760:SF132">
    <property type="entry name" value="SHORT-CHAIN DEHYDROGENASE_REDUCTASE FAMILY PROTEIN"/>
    <property type="match status" value="1"/>
</dbReference>
<comment type="caution">
    <text evidence="2">The sequence shown here is derived from an EMBL/GenBank/DDBJ whole genome shotgun (WGS) entry which is preliminary data.</text>
</comment>
<dbReference type="EMBL" id="JBHTHZ010000014">
    <property type="protein sequence ID" value="MFD0795396.1"/>
    <property type="molecule type" value="Genomic_DNA"/>
</dbReference>
<evidence type="ECO:0000256" key="1">
    <source>
        <dbReference type="ARBA" id="ARBA00006484"/>
    </source>
</evidence>
<dbReference type="PRINTS" id="PR00080">
    <property type="entry name" value="SDRFAMILY"/>
</dbReference>
<dbReference type="PANTHER" id="PTHR42760">
    <property type="entry name" value="SHORT-CHAIN DEHYDROGENASES/REDUCTASES FAMILY MEMBER"/>
    <property type="match status" value="1"/>
</dbReference>
<evidence type="ECO:0000313" key="2">
    <source>
        <dbReference type="EMBL" id="MFD0795396.1"/>
    </source>
</evidence>
<dbReference type="RefSeq" id="WP_377117755.1">
    <property type="nucleotide sequence ID" value="NZ_JBHTHZ010000014.1"/>
</dbReference>
<dbReference type="InterPro" id="IPR002347">
    <property type="entry name" value="SDR_fam"/>
</dbReference>
<sequence>MKNKVQMPLKGMIAVVTGAESGIGQAIAAEFARLGAIIAINYYKDKAAAAKTLKMVRDNGSSANLYQADVSDYMQVQQLYRKVMKELGSPYILVNSAGINSTGIYAVDMDIESFDRTIKTDLYGTFYHCKEFIAIRKAAGGKGKIVNISSIHEDVAHPGGAAYCASKGGVRNLTRVLALEVASLKINVNSIGPGMILTPMNQKVMDDPKALKEAAKHIPLDRAGTPEEVAKLAAYLVSDDASYATGQTFFLDGGLKINIGQGA</sequence>